<evidence type="ECO:0000256" key="1">
    <source>
        <dbReference type="ARBA" id="ARBA00004123"/>
    </source>
</evidence>
<reference evidence="9" key="2">
    <citation type="submission" date="2023-05" db="EMBL/GenBank/DDBJ databases">
        <authorList>
            <consortium name="Lawrence Berkeley National Laboratory"/>
            <person name="Steindorff A."/>
            <person name="Hensen N."/>
            <person name="Bonometti L."/>
            <person name="Westerberg I."/>
            <person name="Brannstrom I.O."/>
            <person name="Guillou S."/>
            <person name="Cros-Aarteil S."/>
            <person name="Calhoun S."/>
            <person name="Haridas S."/>
            <person name="Kuo A."/>
            <person name="Mondo S."/>
            <person name="Pangilinan J."/>
            <person name="Riley R."/>
            <person name="Labutti K."/>
            <person name="Andreopoulos B."/>
            <person name="Lipzen A."/>
            <person name="Chen C."/>
            <person name="Yanf M."/>
            <person name="Daum C."/>
            <person name="Ng V."/>
            <person name="Clum A."/>
            <person name="Ohm R."/>
            <person name="Martin F."/>
            <person name="Silar P."/>
            <person name="Natvig D."/>
            <person name="Lalanne C."/>
            <person name="Gautier V."/>
            <person name="Ament-Velasquez S.L."/>
            <person name="Kruys A."/>
            <person name="Hutchinson M.I."/>
            <person name="Powell A.J."/>
            <person name="Barry K."/>
            <person name="Miller A.N."/>
            <person name="Grigoriev I.V."/>
            <person name="Debuchy R."/>
            <person name="Gladieux P."/>
            <person name="Thoren M.H."/>
            <person name="Johannesson H."/>
        </authorList>
    </citation>
    <scope>NUCLEOTIDE SEQUENCE</scope>
    <source>
        <strain evidence="9">CBS 508.74</strain>
    </source>
</reference>
<sequence>MEQPKKRKSNGCYNCMKRRITCDKSQPHCQKCIKKHIPCPGYGVRYRFAKAKGPLDTGTTSTAHTPSSSKSSAHSSSPTRDKLRWVQCYSGTGQAKSTSTSSITSSSTSHVVGSASTTRSVSVLCDTPKPTSVKGAWPYPPEGLERGSPCCTGESQQLSAHSHPEPPHVSLSTGVTLPPLLAAQDKTVRQLFDHFANHVSPAMLMFDDEANGYRYEILPLAHVDPVVRRAVCVAAAFHLSSRRPELREPAERGRGAIIRKLRETAPQSTTQLMLDERAWAVVLLLTVADLVVGHEHVMLLYRMLSCFMSSWSSSAKNARDGKPASSLGAFLYYQSHLFTQVLDAPLTSIERYAPRQRTATSTSTSPQVANMKRSALHVPGRGGVTTAKTTSSLPSTSSRSPSAAKEDSVMAYTISLHESIMRCAVEMYILRARSDDDSSPEGCCSQGQGQRRLLNQAYHDAAAARTAHLRALFERLDLSAAGAHIVVWPAFVGAAEALSQEDRDFFVAVLKRIAHETGYGNVLRGLAVLPSLWERDVRERWTATLPSLGVLVM</sequence>
<evidence type="ECO:0000256" key="2">
    <source>
        <dbReference type="ARBA" id="ARBA00022833"/>
    </source>
</evidence>
<proteinExistence type="predicted"/>
<keyword evidence="10" id="KW-1185">Reference proteome</keyword>
<dbReference type="SMART" id="SM00066">
    <property type="entry name" value="GAL4"/>
    <property type="match status" value="1"/>
</dbReference>
<keyword evidence="5" id="KW-0804">Transcription</keyword>
<dbReference type="GO" id="GO:0000976">
    <property type="term" value="F:transcription cis-regulatory region binding"/>
    <property type="evidence" value="ECO:0007669"/>
    <property type="project" value="TreeGrafter"/>
</dbReference>
<feature type="region of interest" description="Disordered" evidence="7">
    <location>
        <begin position="54"/>
        <end position="80"/>
    </location>
</feature>
<dbReference type="InterPro" id="IPR021858">
    <property type="entry name" value="Fun_TF"/>
</dbReference>
<dbReference type="Pfam" id="PF00172">
    <property type="entry name" value="Zn_clus"/>
    <property type="match status" value="1"/>
</dbReference>
<dbReference type="PROSITE" id="PS50048">
    <property type="entry name" value="ZN2_CY6_FUNGAL_2"/>
    <property type="match status" value="1"/>
</dbReference>
<dbReference type="SUPFAM" id="SSF57701">
    <property type="entry name" value="Zn2/Cys6 DNA-binding domain"/>
    <property type="match status" value="1"/>
</dbReference>
<feature type="domain" description="Zn(2)-C6 fungal-type" evidence="8">
    <location>
        <begin position="11"/>
        <end position="39"/>
    </location>
</feature>
<name>A0AAN6TAW6_9PEZI</name>
<dbReference type="CDD" id="cd00067">
    <property type="entry name" value="GAL4"/>
    <property type="match status" value="1"/>
</dbReference>
<evidence type="ECO:0000256" key="4">
    <source>
        <dbReference type="ARBA" id="ARBA00023125"/>
    </source>
</evidence>
<accession>A0AAN6TAW6</accession>
<dbReference type="GO" id="GO:0005634">
    <property type="term" value="C:nucleus"/>
    <property type="evidence" value="ECO:0007669"/>
    <property type="project" value="UniProtKB-SubCell"/>
</dbReference>
<reference evidence="9" key="1">
    <citation type="journal article" date="2023" name="Mol. Phylogenet. Evol.">
        <title>Genome-scale phylogeny and comparative genomics of the fungal order Sordariales.</title>
        <authorList>
            <person name="Hensen N."/>
            <person name="Bonometti L."/>
            <person name="Westerberg I."/>
            <person name="Brannstrom I.O."/>
            <person name="Guillou S."/>
            <person name="Cros-Aarteil S."/>
            <person name="Calhoun S."/>
            <person name="Haridas S."/>
            <person name="Kuo A."/>
            <person name="Mondo S."/>
            <person name="Pangilinan J."/>
            <person name="Riley R."/>
            <person name="LaButti K."/>
            <person name="Andreopoulos B."/>
            <person name="Lipzen A."/>
            <person name="Chen C."/>
            <person name="Yan M."/>
            <person name="Daum C."/>
            <person name="Ng V."/>
            <person name="Clum A."/>
            <person name="Steindorff A."/>
            <person name="Ohm R.A."/>
            <person name="Martin F."/>
            <person name="Silar P."/>
            <person name="Natvig D.O."/>
            <person name="Lalanne C."/>
            <person name="Gautier V."/>
            <person name="Ament-Velasquez S.L."/>
            <person name="Kruys A."/>
            <person name="Hutchinson M.I."/>
            <person name="Powell A.J."/>
            <person name="Barry K."/>
            <person name="Miller A.N."/>
            <person name="Grigoriev I.V."/>
            <person name="Debuchy R."/>
            <person name="Gladieux P."/>
            <person name="Hiltunen Thoren M."/>
            <person name="Johannesson H."/>
        </authorList>
    </citation>
    <scope>NUCLEOTIDE SEQUENCE</scope>
    <source>
        <strain evidence="9">CBS 508.74</strain>
    </source>
</reference>
<evidence type="ECO:0000313" key="9">
    <source>
        <dbReference type="EMBL" id="KAK4110699.1"/>
    </source>
</evidence>
<dbReference type="GO" id="GO:0045944">
    <property type="term" value="P:positive regulation of transcription by RNA polymerase II"/>
    <property type="evidence" value="ECO:0007669"/>
    <property type="project" value="TreeGrafter"/>
</dbReference>
<dbReference type="InterPro" id="IPR001138">
    <property type="entry name" value="Zn2Cys6_DnaBD"/>
</dbReference>
<feature type="compositionally biased region" description="Low complexity" evidence="7">
    <location>
        <begin position="97"/>
        <end position="112"/>
    </location>
</feature>
<comment type="caution">
    <text evidence="9">The sequence shown here is derived from an EMBL/GenBank/DDBJ whole genome shotgun (WGS) entry which is preliminary data.</text>
</comment>
<dbReference type="AlphaFoldDB" id="A0AAN6TAW6"/>
<keyword evidence="4" id="KW-0238">DNA-binding</keyword>
<evidence type="ECO:0000256" key="5">
    <source>
        <dbReference type="ARBA" id="ARBA00023163"/>
    </source>
</evidence>
<dbReference type="Proteomes" id="UP001302812">
    <property type="component" value="Unassembled WGS sequence"/>
</dbReference>
<dbReference type="GO" id="GO:0008270">
    <property type="term" value="F:zinc ion binding"/>
    <property type="evidence" value="ECO:0007669"/>
    <property type="project" value="InterPro"/>
</dbReference>
<dbReference type="RefSeq" id="XP_064668269.1">
    <property type="nucleotide sequence ID" value="XM_064808851.1"/>
</dbReference>
<feature type="region of interest" description="Disordered" evidence="7">
    <location>
        <begin position="132"/>
        <end position="171"/>
    </location>
</feature>
<feature type="compositionally biased region" description="Low complexity" evidence="7">
    <location>
        <begin position="59"/>
        <end position="78"/>
    </location>
</feature>
<gene>
    <name evidence="9" type="ORF">N656DRAFT_198285</name>
</gene>
<evidence type="ECO:0000256" key="6">
    <source>
        <dbReference type="ARBA" id="ARBA00023242"/>
    </source>
</evidence>
<dbReference type="GO" id="GO:0000981">
    <property type="term" value="F:DNA-binding transcription factor activity, RNA polymerase II-specific"/>
    <property type="evidence" value="ECO:0007669"/>
    <property type="project" value="InterPro"/>
</dbReference>
<keyword evidence="2" id="KW-0862">Zinc</keyword>
<dbReference type="Gene3D" id="4.10.240.10">
    <property type="entry name" value="Zn(2)-C6 fungal-type DNA-binding domain"/>
    <property type="match status" value="1"/>
</dbReference>
<feature type="compositionally biased region" description="Polar residues" evidence="7">
    <location>
        <begin position="357"/>
        <end position="368"/>
    </location>
</feature>
<evidence type="ECO:0000259" key="8">
    <source>
        <dbReference type="PROSITE" id="PS50048"/>
    </source>
</evidence>
<dbReference type="PANTHER" id="PTHR37534">
    <property type="entry name" value="TRANSCRIPTIONAL ACTIVATOR PROTEIN UGA3"/>
    <property type="match status" value="1"/>
</dbReference>
<dbReference type="Pfam" id="PF11951">
    <property type="entry name" value="Fungal_trans_2"/>
    <property type="match status" value="2"/>
</dbReference>
<keyword evidence="3" id="KW-0805">Transcription regulation</keyword>
<evidence type="ECO:0000256" key="7">
    <source>
        <dbReference type="SAM" id="MobiDB-lite"/>
    </source>
</evidence>
<keyword evidence="6" id="KW-0539">Nucleus</keyword>
<feature type="compositionally biased region" description="Low complexity" evidence="7">
    <location>
        <begin position="385"/>
        <end position="403"/>
    </location>
</feature>
<dbReference type="PANTHER" id="PTHR37534:SF17">
    <property type="entry name" value="ZN(2)-C6 FUNGAL-TYPE DOMAIN-CONTAINING PROTEIN"/>
    <property type="match status" value="1"/>
</dbReference>
<comment type="subcellular location">
    <subcellularLocation>
        <location evidence="1">Nucleus</location>
    </subcellularLocation>
</comment>
<evidence type="ECO:0000313" key="10">
    <source>
        <dbReference type="Proteomes" id="UP001302812"/>
    </source>
</evidence>
<dbReference type="EMBL" id="MU853349">
    <property type="protein sequence ID" value="KAK4110699.1"/>
    <property type="molecule type" value="Genomic_DNA"/>
</dbReference>
<dbReference type="GeneID" id="89932974"/>
<organism evidence="9 10">
    <name type="scientific">Canariomyces notabilis</name>
    <dbReference type="NCBI Taxonomy" id="2074819"/>
    <lineage>
        <taxon>Eukaryota</taxon>
        <taxon>Fungi</taxon>
        <taxon>Dikarya</taxon>
        <taxon>Ascomycota</taxon>
        <taxon>Pezizomycotina</taxon>
        <taxon>Sordariomycetes</taxon>
        <taxon>Sordariomycetidae</taxon>
        <taxon>Sordariales</taxon>
        <taxon>Chaetomiaceae</taxon>
        <taxon>Canariomyces</taxon>
    </lineage>
</organism>
<evidence type="ECO:0000256" key="3">
    <source>
        <dbReference type="ARBA" id="ARBA00023015"/>
    </source>
</evidence>
<protein>
    <recommendedName>
        <fullName evidence="8">Zn(2)-C6 fungal-type domain-containing protein</fullName>
    </recommendedName>
</protein>
<feature type="region of interest" description="Disordered" evidence="7">
    <location>
        <begin position="353"/>
        <end position="404"/>
    </location>
</feature>
<feature type="region of interest" description="Disordered" evidence="7">
    <location>
        <begin position="93"/>
        <end position="112"/>
    </location>
</feature>
<dbReference type="InterPro" id="IPR036864">
    <property type="entry name" value="Zn2-C6_fun-type_DNA-bd_sf"/>
</dbReference>